<dbReference type="EnsemblMetazoa" id="PPA45179.1">
    <property type="protein sequence ID" value="PPA45179.1"/>
    <property type="gene ID" value="WBGene00283548"/>
</dbReference>
<accession>A0A8R1Z1Y8</accession>
<reference evidence="1" key="2">
    <citation type="submission" date="2022-06" db="UniProtKB">
        <authorList>
            <consortium name="EnsemblMetazoa"/>
        </authorList>
    </citation>
    <scope>IDENTIFICATION</scope>
    <source>
        <strain evidence="1">PS312</strain>
    </source>
</reference>
<gene>
    <name evidence="1" type="primary">WBGene00283548</name>
</gene>
<dbReference type="AlphaFoldDB" id="A0A2A6CCG7"/>
<sequence>MSEREELFEQGRARYEEMRATAHRSQGRRVQRVAVHKRVRELREGLDSRSKEKRSLKRMAVTEKCYRALIAIQKRKREEAASRKMIDE</sequence>
<keyword evidence="2" id="KW-1185">Reference proteome</keyword>
<evidence type="ECO:0000313" key="2">
    <source>
        <dbReference type="Proteomes" id="UP000005239"/>
    </source>
</evidence>
<organism evidence="1 2">
    <name type="scientific">Pristionchus pacificus</name>
    <name type="common">Parasitic nematode worm</name>
    <dbReference type="NCBI Taxonomy" id="54126"/>
    <lineage>
        <taxon>Eukaryota</taxon>
        <taxon>Metazoa</taxon>
        <taxon>Ecdysozoa</taxon>
        <taxon>Nematoda</taxon>
        <taxon>Chromadorea</taxon>
        <taxon>Rhabditida</taxon>
        <taxon>Rhabditina</taxon>
        <taxon>Diplogasteromorpha</taxon>
        <taxon>Diplogasteroidea</taxon>
        <taxon>Neodiplogasteridae</taxon>
        <taxon>Pristionchus</taxon>
    </lineage>
</organism>
<accession>A0A2A6CCG7</accession>
<name>A0A2A6CCG7_PRIPA</name>
<reference evidence="2" key="1">
    <citation type="journal article" date="2008" name="Nat. Genet.">
        <title>The Pristionchus pacificus genome provides a unique perspective on nematode lifestyle and parasitism.</title>
        <authorList>
            <person name="Dieterich C."/>
            <person name="Clifton S.W."/>
            <person name="Schuster L.N."/>
            <person name="Chinwalla A."/>
            <person name="Delehaunty K."/>
            <person name="Dinkelacker I."/>
            <person name="Fulton L."/>
            <person name="Fulton R."/>
            <person name="Godfrey J."/>
            <person name="Minx P."/>
            <person name="Mitreva M."/>
            <person name="Roeseler W."/>
            <person name="Tian H."/>
            <person name="Witte H."/>
            <person name="Yang S.P."/>
            <person name="Wilson R.K."/>
            <person name="Sommer R.J."/>
        </authorList>
    </citation>
    <scope>NUCLEOTIDE SEQUENCE [LARGE SCALE GENOMIC DNA]</scope>
    <source>
        <strain evidence="2">PS312</strain>
    </source>
</reference>
<dbReference type="Proteomes" id="UP000005239">
    <property type="component" value="Unassembled WGS sequence"/>
</dbReference>
<protein>
    <submittedName>
        <fullName evidence="1">Uncharacterized protein</fullName>
    </submittedName>
</protein>
<evidence type="ECO:0000313" key="1">
    <source>
        <dbReference type="EnsemblMetazoa" id="PPA45179.1"/>
    </source>
</evidence>
<proteinExistence type="predicted"/>